<dbReference type="PANTHER" id="PTHR24291">
    <property type="entry name" value="CYTOCHROME P450 FAMILY 4"/>
    <property type="match status" value="1"/>
</dbReference>
<gene>
    <name evidence="8" type="ORF">ACFFJG_15250</name>
</gene>
<name>A0ABV6E4E2_9ACTN</name>
<evidence type="ECO:0000256" key="7">
    <source>
        <dbReference type="RuleBase" id="RU000461"/>
    </source>
</evidence>
<dbReference type="InterPro" id="IPR001128">
    <property type="entry name" value="Cyt_P450"/>
</dbReference>
<dbReference type="EMBL" id="JBHLXH010000002">
    <property type="protein sequence ID" value="MFC0223843.1"/>
    <property type="molecule type" value="Genomic_DNA"/>
</dbReference>
<keyword evidence="2 7" id="KW-0349">Heme</keyword>
<dbReference type="InterPro" id="IPR036396">
    <property type="entry name" value="Cyt_P450_sf"/>
</dbReference>
<keyword evidence="9" id="KW-1185">Reference proteome</keyword>
<dbReference type="Pfam" id="PF00067">
    <property type="entry name" value="p450"/>
    <property type="match status" value="1"/>
</dbReference>
<evidence type="ECO:0000256" key="6">
    <source>
        <dbReference type="ARBA" id="ARBA00023033"/>
    </source>
</evidence>
<dbReference type="SUPFAM" id="SSF48264">
    <property type="entry name" value="Cytochrome P450"/>
    <property type="match status" value="1"/>
</dbReference>
<evidence type="ECO:0000256" key="4">
    <source>
        <dbReference type="ARBA" id="ARBA00023002"/>
    </source>
</evidence>
<dbReference type="Proteomes" id="UP001589698">
    <property type="component" value="Unassembled WGS sequence"/>
</dbReference>
<accession>A0ABV6E4E2</accession>
<reference evidence="8 9" key="1">
    <citation type="submission" date="2024-09" db="EMBL/GenBank/DDBJ databases">
        <authorList>
            <person name="Sun Q."/>
            <person name="Mori K."/>
        </authorList>
    </citation>
    <scope>NUCLEOTIDE SEQUENCE [LARGE SCALE GENOMIC DNA]</scope>
    <source>
        <strain evidence="8 9">CCM 8654</strain>
    </source>
</reference>
<dbReference type="PROSITE" id="PS00086">
    <property type="entry name" value="CYTOCHROME_P450"/>
    <property type="match status" value="1"/>
</dbReference>
<evidence type="ECO:0000256" key="1">
    <source>
        <dbReference type="ARBA" id="ARBA00010617"/>
    </source>
</evidence>
<dbReference type="InterPro" id="IPR002401">
    <property type="entry name" value="Cyt_P450_E_grp-I"/>
</dbReference>
<dbReference type="RefSeq" id="WP_378519639.1">
    <property type="nucleotide sequence ID" value="NZ_CBCSDI010000080.1"/>
</dbReference>
<evidence type="ECO:0000256" key="3">
    <source>
        <dbReference type="ARBA" id="ARBA00022723"/>
    </source>
</evidence>
<evidence type="ECO:0000313" key="8">
    <source>
        <dbReference type="EMBL" id="MFC0223843.1"/>
    </source>
</evidence>
<dbReference type="PANTHER" id="PTHR24291:SF50">
    <property type="entry name" value="BIFUNCTIONAL ALBAFLAVENONE MONOOXYGENASE_TERPENE SYNTHASE"/>
    <property type="match status" value="1"/>
</dbReference>
<evidence type="ECO:0000256" key="5">
    <source>
        <dbReference type="ARBA" id="ARBA00023004"/>
    </source>
</evidence>
<comment type="caution">
    <text evidence="8">The sequence shown here is derived from an EMBL/GenBank/DDBJ whole genome shotgun (WGS) entry which is preliminary data.</text>
</comment>
<protein>
    <submittedName>
        <fullName evidence="8">Cytochrome P450</fullName>
    </submittedName>
</protein>
<evidence type="ECO:0000313" key="9">
    <source>
        <dbReference type="Proteomes" id="UP001589698"/>
    </source>
</evidence>
<organism evidence="8 9">
    <name type="scientific">Nocardioides zeicaulis</name>
    <dbReference type="NCBI Taxonomy" id="1776857"/>
    <lineage>
        <taxon>Bacteria</taxon>
        <taxon>Bacillati</taxon>
        <taxon>Actinomycetota</taxon>
        <taxon>Actinomycetes</taxon>
        <taxon>Propionibacteriales</taxon>
        <taxon>Nocardioidaceae</taxon>
        <taxon>Nocardioides</taxon>
    </lineage>
</organism>
<keyword evidence="4 7" id="KW-0560">Oxidoreductase</keyword>
<dbReference type="PRINTS" id="PR00385">
    <property type="entry name" value="P450"/>
</dbReference>
<keyword evidence="5 7" id="KW-0408">Iron</keyword>
<evidence type="ECO:0000256" key="2">
    <source>
        <dbReference type="ARBA" id="ARBA00022617"/>
    </source>
</evidence>
<dbReference type="Gene3D" id="1.10.630.10">
    <property type="entry name" value="Cytochrome P450"/>
    <property type="match status" value="1"/>
</dbReference>
<keyword evidence="6 7" id="KW-0503">Monooxygenase</keyword>
<sequence length="472" mass="51142">MSVATRLQSLQQTIEQSTQPTDVGVPGPTPGDMARAFRSVRRDPLTFLGQVSEHYGDRVSFPVPGAPALLLNHPDDVRHVLQVSARSWGKKTIQYGALARVTGQGLLASAEPSWIEHRRMAAPAFHHQRLEAVSDQVRAAADGAIAAGVPHLVPGTSRLVDVAALTHRIGLDAVGRALFSADLSGHAQRLLDATSDAAELVVRLGRSVVPTARWAPTPTNVRLRITRRRLDAITAELVADRRARGRAGGSAAHGDDLLGLLLDSGLDDAAIRDELVTMVIAGHETVAGALTWTLMLLAEHPKAQERARAELAAMPAPVSMLDHRDRLPWTRAVIDEALRLYPPAWAISRRSTAPDVLGDLAVPEGTLAIISPWVVHRREDLWPEPLAFRPERFLDPGAGRTGYLPFGLGPRLCIGREFAIGEMAVALDRLLATHRVTLPTGWRRPRPEAQVAVHPEGGMPLLLTRLRADLRG</sequence>
<proteinExistence type="inferred from homology"/>
<comment type="similarity">
    <text evidence="1 7">Belongs to the cytochrome P450 family.</text>
</comment>
<dbReference type="InterPro" id="IPR050196">
    <property type="entry name" value="Cytochrome_P450_Monoox"/>
</dbReference>
<keyword evidence="3 7" id="KW-0479">Metal-binding</keyword>
<dbReference type="InterPro" id="IPR017972">
    <property type="entry name" value="Cyt_P450_CS"/>
</dbReference>
<dbReference type="PRINTS" id="PR00463">
    <property type="entry name" value="EP450I"/>
</dbReference>